<proteinExistence type="predicted"/>
<accession>A0A9P7RSB4</accession>
<evidence type="ECO:0000313" key="3">
    <source>
        <dbReference type="Proteomes" id="UP001049176"/>
    </source>
</evidence>
<dbReference type="Pfam" id="PF07714">
    <property type="entry name" value="PK_Tyr_Ser-Thr"/>
    <property type="match status" value="1"/>
</dbReference>
<feature type="domain" description="Serine-threonine/tyrosine-protein kinase catalytic" evidence="1">
    <location>
        <begin position="458"/>
        <end position="536"/>
    </location>
</feature>
<dbReference type="AlphaFoldDB" id="A0A9P7RSB4"/>
<sequence length="538" mass="62065">MSIPQYIPPIIWKLWQSYGTRGAVASTSTYHVYGYDVYSGELFETFPEIVDQKTQSIFQDFDVPSFLYPAVRAFLHEAEKAFCSLETRTEAIITHIADTISSSTLTSPKVILDREAFLTIIKFFTFVRFRNSAHYRKVVETLMQPGVTLRKNSRIERIKPACNAFIQQLRYQALFQTFTRFFNADTSTIQSRLQSKMLATRPPSSLPIFRTRILTEPQQIREDPWIEDFNFHCWEFCRKAEVYLGIASEADQEYILPDTCFGTLDESFGGGAGGEERDPKTESLDSFFPILPTVSVYILRGEKTWICSQCQGSIVIDVTEELALDVHLRNAMVLSTVPYFRNRITQRFRSFNTPPITPLFHSPALKPVCTEYFDEYIDGHYVCGPKIYFSSLLSITESISSYDEFRCRWIADTFVDYTRLKQRCRQKFEKEGVLKMLNVKGNLSIHDLTDEVELISSTALCCGGFSDVWKGEWFDPVEKKKRTVAIKYLRQVMFQDAREEFLKRLHAEVITWHQLAHRNLASLYGLVQSPTSIGMVSL</sequence>
<organism evidence="2 3">
    <name type="scientific">Marasmius oreades</name>
    <name type="common">fairy-ring Marasmius</name>
    <dbReference type="NCBI Taxonomy" id="181124"/>
    <lineage>
        <taxon>Eukaryota</taxon>
        <taxon>Fungi</taxon>
        <taxon>Dikarya</taxon>
        <taxon>Basidiomycota</taxon>
        <taxon>Agaricomycotina</taxon>
        <taxon>Agaricomycetes</taxon>
        <taxon>Agaricomycetidae</taxon>
        <taxon>Agaricales</taxon>
        <taxon>Marasmiineae</taxon>
        <taxon>Marasmiaceae</taxon>
        <taxon>Marasmius</taxon>
    </lineage>
</organism>
<dbReference type="EMBL" id="CM032188">
    <property type="protein sequence ID" value="KAG7088829.1"/>
    <property type="molecule type" value="Genomic_DNA"/>
</dbReference>
<name>A0A9P7RSB4_9AGAR</name>
<dbReference type="SUPFAM" id="SSF56112">
    <property type="entry name" value="Protein kinase-like (PK-like)"/>
    <property type="match status" value="1"/>
</dbReference>
<dbReference type="KEGG" id="more:E1B28_012784"/>
<dbReference type="Gene3D" id="3.30.200.20">
    <property type="entry name" value="Phosphorylase Kinase, domain 1"/>
    <property type="match status" value="1"/>
</dbReference>
<protein>
    <recommendedName>
        <fullName evidence="1">Serine-threonine/tyrosine-protein kinase catalytic domain-containing protein</fullName>
    </recommendedName>
</protein>
<dbReference type="Proteomes" id="UP001049176">
    <property type="component" value="Chromosome 8"/>
</dbReference>
<evidence type="ECO:0000259" key="1">
    <source>
        <dbReference type="Pfam" id="PF07714"/>
    </source>
</evidence>
<dbReference type="GeneID" id="66081859"/>
<dbReference type="GO" id="GO:0004672">
    <property type="term" value="F:protein kinase activity"/>
    <property type="evidence" value="ECO:0007669"/>
    <property type="project" value="InterPro"/>
</dbReference>
<gene>
    <name evidence="2" type="ORF">E1B28_012784</name>
</gene>
<evidence type="ECO:0000313" key="2">
    <source>
        <dbReference type="EMBL" id="KAG7088829.1"/>
    </source>
</evidence>
<reference evidence="2" key="1">
    <citation type="journal article" date="2021" name="Genome Biol. Evol.">
        <title>The assembled and annotated genome of the fairy-ring fungus Marasmius oreades.</title>
        <authorList>
            <person name="Hiltunen M."/>
            <person name="Ament-Velasquez S.L."/>
            <person name="Johannesson H."/>
        </authorList>
    </citation>
    <scope>NUCLEOTIDE SEQUENCE</scope>
    <source>
        <strain evidence="2">03SP1</strain>
    </source>
</reference>
<dbReference type="InterPro" id="IPR001245">
    <property type="entry name" value="Ser-Thr/Tyr_kinase_cat_dom"/>
</dbReference>
<dbReference type="OrthoDB" id="6718656at2759"/>
<comment type="caution">
    <text evidence="2">The sequence shown here is derived from an EMBL/GenBank/DDBJ whole genome shotgun (WGS) entry which is preliminary data.</text>
</comment>
<keyword evidence="3" id="KW-1185">Reference proteome</keyword>
<dbReference type="RefSeq" id="XP_043005300.1">
    <property type="nucleotide sequence ID" value="XM_043157930.1"/>
</dbReference>
<dbReference type="InterPro" id="IPR011009">
    <property type="entry name" value="Kinase-like_dom_sf"/>
</dbReference>